<protein>
    <submittedName>
        <fullName evidence="1">AlNc14C14G1645 protein</fullName>
    </submittedName>
</protein>
<sequence>MWKVFDITSWNKCELGIFYILITLTLPRLKQYWHYAQTKKVNAHSNMVSEQQERKLCQLSVQHAAWALKIYCIHYNQTLVSVKKISRRRNHKELTPLRKHINEEADRLRGELSLLRCSLIRSRGRDFAAIPIERPSSDSTRRDSELTQEDTMLKHINGISGDAN</sequence>
<proteinExistence type="predicted"/>
<dbReference type="HOGENOM" id="CLU_1621994_0_0_1"/>
<reference evidence="1" key="2">
    <citation type="submission" date="2011-02" db="EMBL/GenBank/DDBJ databases">
        <authorList>
            <person name="MacLean D."/>
        </authorList>
    </citation>
    <scope>NUCLEOTIDE SEQUENCE</scope>
</reference>
<dbReference type="EMBL" id="FR824059">
    <property type="protein sequence ID" value="CCA15739.1"/>
    <property type="molecule type" value="Genomic_DNA"/>
</dbReference>
<accession>F0W3R9</accession>
<dbReference type="AlphaFoldDB" id="F0W3R9"/>
<name>F0W3R9_9STRA</name>
<gene>
    <name evidence="1" type="primary">AlNc14C14G1645</name>
    <name evidence="1" type="ORF">ALNC14_018820</name>
</gene>
<reference evidence="1" key="1">
    <citation type="journal article" date="2011" name="PLoS Biol.">
        <title>Gene gain and loss during evolution of obligate parasitism in the white rust pathogen of Arabidopsis thaliana.</title>
        <authorList>
            <person name="Kemen E."/>
            <person name="Gardiner A."/>
            <person name="Schultz-Larsen T."/>
            <person name="Kemen A.C."/>
            <person name="Balmuth A.L."/>
            <person name="Robert-Seilaniantz A."/>
            <person name="Bailey K."/>
            <person name="Holub E."/>
            <person name="Studholme D.J."/>
            <person name="Maclean D."/>
            <person name="Jones J.D."/>
        </authorList>
    </citation>
    <scope>NUCLEOTIDE SEQUENCE</scope>
</reference>
<evidence type="ECO:0000313" key="1">
    <source>
        <dbReference type="EMBL" id="CCA15739.1"/>
    </source>
</evidence>
<organism evidence="1">
    <name type="scientific">Albugo laibachii Nc14</name>
    <dbReference type="NCBI Taxonomy" id="890382"/>
    <lineage>
        <taxon>Eukaryota</taxon>
        <taxon>Sar</taxon>
        <taxon>Stramenopiles</taxon>
        <taxon>Oomycota</taxon>
        <taxon>Peronosporomycetes</taxon>
        <taxon>Albuginales</taxon>
        <taxon>Albuginaceae</taxon>
        <taxon>Albugo</taxon>
    </lineage>
</organism>